<evidence type="ECO:0000259" key="3">
    <source>
        <dbReference type="Pfam" id="PF03061"/>
    </source>
</evidence>
<dbReference type="Pfam" id="PF03061">
    <property type="entry name" value="4HBT"/>
    <property type="match status" value="1"/>
</dbReference>
<gene>
    <name evidence="4" type="ORF">CQ12_23790</name>
</gene>
<feature type="domain" description="Thioesterase" evidence="3">
    <location>
        <begin position="22"/>
        <end position="105"/>
    </location>
</feature>
<dbReference type="EMBL" id="LLXZ01000181">
    <property type="protein sequence ID" value="KRQ98914.1"/>
    <property type="molecule type" value="Genomic_DNA"/>
</dbReference>
<dbReference type="InterPro" id="IPR006683">
    <property type="entry name" value="Thioestr_dom"/>
</dbReference>
<dbReference type="PIRSF" id="PIRSF003230">
    <property type="entry name" value="YbgC"/>
    <property type="match status" value="1"/>
</dbReference>
<dbReference type="RefSeq" id="WP_057838972.1">
    <property type="nucleotide sequence ID" value="NZ_LLXZ01000181.1"/>
</dbReference>
<evidence type="ECO:0000256" key="1">
    <source>
        <dbReference type="ARBA" id="ARBA00005953"/>
    </source>
</evidence>
<evidence type="ECO:0000313" key="5">
    <source>
        <dbReference type="Proteomes" id="UP000050863"/>
    </source>
</evidence>
<dbReference type="Proteomes" id="UP000050863">
    <property type="component" value="Unassembled WGS sequence"/>
</dbReference>
<dbReference type="NCBIfam" id="TIGR00051">
    <property type="entry name" value="YbgC/FadM family acyl-CoA thioesterase"/>
    <property type="match status" value="1"/>
</dbReference>
<dbReference type="GO" id="GO:0047617">
    <property type="term" value="F:fatty acyl-CoA hydrolase activity"/>
    <property type="evidence" value="ECO:0007669"/>
    <property type="project" value="TreeGrafter"/>
</dbReference>
<keyword evidence="5" id="KW-1185">Reference proteome</keyword>
<dbReference type="Gene3D" id="3.10.129.10">
    <property type="entry name" value="Hotdog Thioesterase"/>
    <property type="match status" value="1"/>
</dbReference>
<dbReference type="OrthoDB" id="9799036at2"/>
<protein>
    <submittedName>
        <fullName evidence="4">Thioesterase</fullName>
    </submittedName>
</protein>
<proteinExistence type="inferred from homology"/>
<comment type="similarity">
    <text evidence="1">Belongs to the 4-hydroxybenzoyl-CoA thioesterase family.</text>
</comment>
<dbReference type="PANTHER" id="PTHR31793">
    <property type="entry name" value="4-HYDROXYBENZOYL-COA THIOESTERASE FAMILY MEMBER"/>
    <property type="match status" value="1"/>
</dbReference>
<dbReference type="SUPFAM" id="SSF54637">
    <property type="entry name" value="Thioesterase/thiol ester dehydrase-isomerase"/>
    <property type="match status" value="1"/>
</dbReference>
<comment type="caution">
    <text evidence="4">The sequence shown here is derived from an EMBL/GenBank/DDBJ whole genome shotgun (WGS) entry which is preliminary data.</text>
</comment>
<accession>A0A0R3L0J4</accession>
<sequence>MSREQFWFFHPFRVRYSEIDGQGVVFNAHYLTYFDTTITEYFRALGYDQYADAKKSGVDFHVVKSVIEYKAPVRFDWELDVGARVARIGNSSLTFELAIFLKGGGDALVTGEIVWVNTDQNTHRPVPISQDIRDLIATRERHLAA</sequence>
<evidence type="ECO:0000313" key="4">
    <source>
        <dbReference type="EMBL" id="KRQ98914.1"/>
    </source>
</evidence>
<dbReference type="AlphaFoldDB" id="A0A0R3L0J4"/>
<dbReference type="CDD" id="cd00586">
    <property type="entry name" value="4HBT"/>
    <property type="match status" value="1"/>
</dbReference>
<dbReference type="InterPro" id="IPR050563">
    <property type="entry name" value="4-hydroxybenzoyl-CoA_TE"/>
</dbReference>
<dbReference type="InterPro" id="IPR029069">
    <property type="entry name" value="HotDog_dom_sf"/>
</dbReference>
<dbReference type="STRING" id="280332.CQ12_23790"/>
<reference evidence="4 5" key="1">
    <citation type="submission" date="2014-03" db="EMBL/GenBank/DDBJ databases">
        <title>Bradyrhizobium valentinum sp. nov., isolated from effective nodules of Lupinus mariae-josephae, a lupine endemic of basic-lime soils in Eastern Spain.</title>
        <authorList>
            <person name="Duran D."/>
            <person name="Rey L."/>
            <person name="Navarro A."/>
            <person name="Busquets A."/>
            <person name="Imperial J."/>
            <person name="Ruiz-Argueso T."/>
        </authorList>
    </citation>
    <scope>NUCLEOTIDE SEQUENCE [LARGE SCALE GENOMIC DNA]</scope>
    <source>
        <strain evidence="4 5">PAC68</strain>
    </source>
</reference>
<organism evidence="4 5">
    <name type="scientific">Bradyrhizobium jicamae</name>
    <dbReference type="NCBI Taxonomy" id="280332"/>
    <lineage>
        <taxon>Bacteria</taxon>
        <taxon>Pseudomonadati</taxon>
        <taxon>Pseudomonadota</taxon>
        <taxon>Alphaproteobacteria</taxon>
        <taxon>Hyphomicrobiales</taxon>
        <taxon>Nitrobacteraceae</taxon>
        <taxon>Bradyrhizobium</taxon>
    </lineage>
</organism>
<evidence type="ECO:0000256" key="2">
    <source>
        <dbReference type="ARBA" id="ARBA00022801"/>
    </source>
</evidence>
<dbReference type="PANTHER" id="PTHR31793:SF27">
    <property type="entry name" value="NOVEL THIOESTERASE SUPERFAMILY DOMAIN AND SAPOSIN A-TYPE DOMAIN CONTAINING PROTEIN (0610012H03RIK)"/>
    <property type="match status" value="1"/>
</dbReference>
<keyword evidence="2" id="KW-0378">Hydrolase</keyword>
<dbReference type="InterPro" id="IPR006684">
    <property type="entry name" value="YbgC/YbaW"/>
</dbReference>
<name>A0A0R3L0J4_9BRAD</name>